<dbReference type="RefSeq" id="WP_114104072.1">
    <property type="nucleotide sequence ID" value="NZ_JPWF01000018.1"/>
</dbReference>
<evidence type="ECO:0000256" key="1">
    <source>
        <dbReference type="SAM" id="MobiDB-lite"/>
    </source>
</evidence>
<dbReference type="AlphaFoldDB" id="A0A367VZE4"/>
<dbReference type="EMBL" id="JPWF01000018">
    <property type="protein sequence ID" value="RCK31773.1"/>
    <property type="molecule type" value="Genomic_DNA"/>
</dbReference>
<evidence type="ECO:0008006" key="4">
    <source>
        <dbReference type="Google" id="ProtNLM"/>
    </source>
</evidence>
<dbReference type="InterPro" id="IPR010466">
    <property type="entry name" value="DUF1058"/>
</dbReference>
<evidence type="ECO:0000313" key="2">
    <source>
        <dbReference type="EMBL" id="RCK31773.1"/>
    </source>
</evidence>
<dbReference type="Proteomes" id="UP000253226">
    <property type="component" value="Unassembled WGS sequence"/>
</dbReference>
<organism evidence="2 3">
    <name type="scientific">Thalassospira profundimaris</name>
    <dbReference type="NCBI Taxonomy" id="502049"/>
    <lineage>
        <taxon>Bacteria</taxon>
        <taxon>Pseudomonadati</taxon>
        <taxon>Pseudomonadota</taxon>
        <taxon>Alphaproteobacteria</taxon>
        <taxon>Rhodospirillales</taxon>
        <taxon>Thalassospiraceae</taxon>
        <taxon>Thalassospira</taxon>
    </lineage>
</organism>
<protein>
    <recommendedName>
        <fullName evidence="4">SH3b domain-containing protein</fullName>
    </recommendedName>
</protein>
<gene>
    <name evidence="2" type="ORF">TH19_20360</name>
</gene>
<dbReference type="Gene3D" id="2.30.30.40">
    <property type="entry name" value="SH3 Domains"/>
    <property type="match status" value="1"/>
</dbReference>
<comment type="caution">
    <text evidence="2">The sequence shown here is derived from an EMBL/GenBank/DDBJ whole genome shotgun (WGS) entry which is preliminary data.</text>
</comment>
<evidence type="ECO:0000313" key="3">
    <source>
        <dbReference type="Proteomes" id="UP000253226"/>
    </source>
</evidence>
<accession>A0A367VZE4</accession>
<name>A0A367VZE4_9PROT</name>
<feature type="compositionally biased region" description="Polar residues" evidence="1">
    <location>
        <begin position="132"/>
        <end position="141"/>
    </location>
</feature>
<proteinExistence type="predicted"/>
<feature type="region of interest" description="Disordered" evidence="1">
    <location>
        <begin position="126"/>
        <end position="164"/>
    </location>
</feature>
<reference evidence="2 3" key="1">
    <citation type="submission" date="2014-07" db="EMBL/GenBank/DDBJ databases">
        <title>Draft genome sequence of Thalassospira profundimaris 35.</title>
        <authorList>
            <person name="Lai Q."/>
            <person name="Shao Z."/>
        </authorList>
    </citation>
    <scope>NUCLEOTIDE SEQUENCE [LARGE SCALE GENOMIC DNA]</scope>
    <source>
        <strain evidence="2 3">35</strain>
    </source>
</reference>
<dbReference type="Pfam" id="PF06347">
    <property type="entry name" value="SH3_4"/>
    <property type="match status" value="1"/>
</dbReference>
<dbReference type="OrthoDB" id="7346174at2"/>
<sequence length="270" mass="29064">MKKLIFFVVLLAAIGAGGWGYYQHRLDIMKEQEGKFSPNPAEIYAGILEALQPTLQLHEYSLTMLVPGNRMGEFEWNFRGTLAKESVTPPFYGRVTYTCGLTGGSYCWQLVELAVDGRQIELITGAAGNAEPSGTQTTQSDAAMPAEAETSTAREEQGQSASDVMAEAAPAVAEKTAVSVKEEVAAEEVAAASNDAAALPVEDVKIWHTTSDTVNARMGPGTGYDIAFKMPSSTPLKLMEEQDGWGRFSYSGQDGKVYSVWVAMSLVANK</sequence>